<proteinExistence type="predicted"/>
<dbReference type="EMBL" id="DWVZ01000171">
    <property type="protein sequence ID" value="HJC64431.1"/>
    <property type="molecule type" value="Genomic_DNA"/>
</dbReference>
<name>A0A9D2PRM5_9FIRM</name>
<feature type="transmembrane region" description="Helical" evidence="1">
    <location>
        <begin position="122"/>
        <end position="145"/>
    </location>
</feature>
<evidence type="ECO:0000313" key="3">
    <source>
        <dbReference type="Proteomes" id="UP000823886"/>
    </source>
</evidence>
<feature type="transmembrane region" description="Helical" evidence="1">
    <location>
        <begin position="15"/>
        <end position="33"/>
    </location>
</feature>
<feature type="transmembrane region" description="Helical" evidence="1">
    <location>
        <begin position="236"/>
        <end position="255"/>
    </location>
</feature>
<dbReference type="GO" id="GO:0005886">
    <property type="term" value="C:plasma membrane"/>
    <property type="evidence" value="ECO:0007669"/>
    <property type="project" value="UniProtKB-SubCell"/>
</dbReference>
<protein>
    <submittedName>
        <fullName evidence="2">ABC transporter permease</fullName>
    </submittedName>
</protein>
<dbReference type="PANTHER" id="PTHR37305">
    <property type="entry name" value="INTEGRAL MEMBRANE PROTEIN-RELATED"/>
    <property type="match status" value="1"/>
</dbReference>
<feature type="transmembrane region" description="Helical" evidence="1">
    <location>
        <begin position="157"/>
        <end position="181"/>
    </location>
</feature>
<reference evidence="2" key="1">
    <citation type="journal article" date="2021" name="PeerJ">
        <title>Extensive microbial diversity within the chicken gut microbiome revealed by metagenomics and culture.</title>
        <authorList>
            <person name="Gilroy R."/>
            <person name="Ravi A."/>
            <person name="Getino M."/>
            <person name="Pursley I."/>
            <person name="Horton D.L."/>
            <person name="Alikhan N.F."/>
            <person name="Baker D."/>
            <person name="Gharbi K."/>
            <person name="Hall N."/>
            <person name="Watson M."/>
            <person name="Adriaenssens E.M."/>
            <person name="Foster-Nyarko E."/>
            <person name="Jarju S."/>
            <person name="Secka A."/>
            <person name="Antonio M."/>
            <person name="Oren A."/>
            <person name="Chaudhuri R.R."/>
            <person name="La Ragione R."/>
            <person name="Hildebrand F."/>
            <person name="Pallen M.J."/>
        </authorList>
    </citation>
    <scope>NUCLEOTIDE SEQUENCE</scope>
    <source>
        <strain evidence="2">ChiBcec2-3848</strain>
    </source>
</reference>
<reference evidence="2" key="2">
    <citation type="submission" date="2021-04" db="EMBL/GenBank/DDBJ databases">
        <authorList>
            <person name="Gilroy R."/>
        </authorList>
    </citation>
    <scope>NUCLEOTIDE SEQUENCE</scope>
    <source>
        <strain evidence="2">ChiBcec2-3848</strain>
    </source>
</reference>
<feature type="transmembrane region" description="Helical" evidence="1">
    <location>
        <begin position="71"/>
        <end position="96"/>
    </location>
</feature>
<keyword evidence="1" id="KW-0812">Transmembrane</keyword>
<evidence type="ECO:0000256" key="1">
    <source>
        <dbReference type="SAM" id="Phobius"/>
    </source>
</evidence>
<keyword evidence="1" id="KW-1133">Transmembrane helix</keyword>
<dbReference type="PANTHER" id="PTHR37305:SF1">
    <property type="entry name" value="MEMBRANE PROTEIN"/>
    <property type="match status" value="1"/>
</dbReference>
<organism evidence="2 3">
    <name type="scientific">Candidatus Blautia merdavium</name>
    <dbReference type="NCBI Taxonomy" id="2838494"/>
    <lineage>
        <taxon>Bacteria</taxon>
        <taxon>Bacillati</taxon>
        <taxon>Bacillota</taxon>
        <taxon>Clostridia</taxon>
        <taxon>Lachnospirales</taxon>
        <taxon>Lachnospiraceae</taxon>
        <taxon>Blautia</taxon>
    </lineage>
</organism>
<dbReference type="GO" id="GO:0140359">
    <property type="term" value="F:ABC-type transporter activity"/>
    <property type="evidence" value="ECO:0007669"/>
    <property type="project" value="InterPro"/>
</dbReference>
<dbReference type="Proteomes" id="UP000823886">
    <property type="component" value="Unassembled WGS sequence"/>
</dbReference>
<dbReference type="AlphaFoldDB" id="A0A9D2PRM5"/>
<comment type="caution">
    <text evidence="2">The sequence shown here is derived from an EMBL/GenBank/DDBJ whole genome shotgun (WGS) entry which is preliminary data.</text>
</comment>
<dbReference type="Pfam" id="PF12679">
    <property type="entry name" value="ABC2_membrane_2"/>
    <property type="match status" value="1"/>
</dbReference>
<keyword evidence="1" id="KW-0472">Membrane</keyword>
<accession>A0A9D2PRM5</accession>
<gene>
    <name evidence="2" type="ORF">H9753_12580</name>
</gene>
<feature type="transmembrane region" description="Helical" evidence="1">
    <location>
        <begin position="188"/>
        <end position="205"/>
    </location>
</feature>
<sequence>MTLIKMELKRNGKSLLIWSVVIGGMILLCLLLYPELKKEVDSLEEALKNMGGVTAAFGMDRLNYGELMGFYGIYGGSMLGIGGIFYSAILGAGMLAREEQEHTAEFLLTHPVSREKIFFQKLSSMAILLVFMNSIVILFSCVSFAMIGEKPDWDVFWIYHGAQVLMQMEILGICCGISAFIRRGSVSLGIGVAALLYFLGLFSNITDKAEAAKYLTPYAYADAAKIISERGMDEKLALLGIAYGLIGIGVGFWKYRRKDIS</sequence>
<evidence type="ECO:0000313" key="2">
    <source>
        <dbReference type="EMBL" id="HJC64431.1"/>
    </source>
</evidence>